<comment type="caution">
    <text evidence="2">The sequence shown here is derived from an EMBL/GenBank/DDBJ whole genome shotgun (WGS) entry which is preliminary data.</text>
</comment>
<feature type="region of interest" description="Disordered" evidence="1">
    <location>
        <begin position="58"/>
        <end position="81"/>
    </location>
</feature>
<dbReference type="Proteomes" id="UP000664521">
    <property type="component" value="Unassembled WGS sequence"/>
</dbReference>
<keyword evidence="3" id="KW-1185">Reference proteome</keyword>
<dbReference type="EMBL" id="CAJPDS010000060">
    <property type="protein sequence ID" value="CAF9931821.1"/>
    <property type="molecule type" value="Genomic_DNA"/>
</dbReference>
<feature type="region of interest" description="Disordered" evidence="1">
    <location>
        <begin position="158"/>
        <end position="177"/>
    </location>
</feature>
<organism evidence="2 3">
    <name type="scientific">Heterodermia speciosa</name>
    <dbReference type="NCBI Taxonomy" id="116794"/>
    <lineage>
        <taxon>Eukaryota</taxon>
        <taxon>Fungi</taxon>
        <taxon>Dikarya</taxon>
        <taxon>Ascomycota</taxon>
        <taxon>Pezizomycotina</taxon>
        <taxon>Lecanoromycetes</taxon>
        <taxon>OSLEUM clade</taxon>
        <taxon>Lecanoromycetidae</taxon>
        <taxon>Caliciales</taxon>
        <taxon>Physciaceae</taxon>
        <taxon>Heterodermia</taxon>
    </lineage>
</organism>
<reference evidence="2" key="1">
    <citation type="submission" date="2021-03" db="EMBL/GenBank/DDBJ databases">
        <authorList>
            <person name="Tagirdzhanova G."/>
        </authorList>
    </citation>
    <scope>NUCLEOTIDE SEQUENCE</scope>
</reference>
<sequence>MLSHTGSMTPSNPVIPYLPVRTKPSCEPQRKRRRAKHGEPLDAVELCKRLNELKRQERTGPHALAYQSPRKKRPVVSSRPYRHVPRTAAKDFTRTTVSQLLPAPNSTMDGLKHGKPPQAFKNSNRGFPRKMCSLVPSQSLERPLSASILQHYKNSINDGSGSERCQSQPQGNSKNVFDSLIGTREGVPRLSTGDVENGHPPNAELELQPGSHALAHKITRQHLDDKTDWTQSDACDDNGKHRLAEWIAPLLRSLAGRSDNESGFSTDEVPLTENELQERKLSRRRSSLLSRAFFKA</sequence>
<dbReference type="OrthoDB" id="5204927at2759"/>
<feature type="compositionally biased region" description="Polar residues" evidence="1">
    <location>
        <begin position="158"/>
        <end position="176"/>
    </location>
</feature>
<proteinExistence type="predicted"/>
<feature type="compositionally biased region" description="Polar residues" evidence="1">
    <location>
        <begin position="1"/>
        <end position="12"/>
    </location>
</feature>
<dbReference type="AlphaFoldDB" id="A0A8H3G2B5"/>
<gene>
    <name evidence="2" type="ORF">HETSPECPRED_008205</name>
</gene>
<name>A0A8H3G2B5_9LECA</name>
<feature type="compositionally biased region" description="Basic residues" evidence="1">
    <location>
        <begin position="69"/>
        <end position="81"/>
    </location>
</feature>
<feature type="region of interest" description="Disordered" evidence="1">
    <location>
        <begin position="1"/>
        <end position="40"/>
    </location>
</feature>
<evidence type="ECO:0000256" key="1">
    <source>
        <dbReference type="SAM" id="MobiDB-lite"/>
    </source>
</evidence>
<protein>
    <submittedName>
        <fullName evidence="2">Uncharacterized protein</fullName>
    </submittedName>
</protein>
<feature type="region of interest" description="Disordered" evidence="1">
    <location>
        <begin position="101"/>
        <end position="127"/>
    </location>
</feature>
<evidence type="ECO:0000313" key="2">
    <source>
        <dbReference type="EMBL" id="CAF9931821.1"/>
    </source>
</evidence>
<evidence type="ECO:0000313" key="3">
    <source>
        <dbReference type="Proteomes" id="UP000664521"/>
    </source>
</evidence>
<accession>A0A8H3G2B5</accession>